<evidence type="ECO:0000256" key="2">
    <source>
        <dbReference type="ARBA" id="ARBA00007665"/>
    </source>
</evidence>
<dbReference type="InterPro" id="IPR020569">
    <property type="entry name" value="UPF0029_Impact_CS"/>
</dbReference>
<keyword evidence="3" id="KW-0963">Cytoplasm</keyword>
<dbReference type="EMBL" id="KK114025">
    <property type="protein sequence ID" value="KFM61569.1"/>
    <property type="molecule type" value="Genomic_DNA"/>
</dbReference>
<dbReference type="Pfam" id="PF01205">
    <property type="entry name" value="Impact_N"/>
    <property type="match status" value="1"/>
</dbReference>
<dbReference type="OMA" id="FRHICNL"/>
<comment type="similarity">
    <text evidence="2">Belongs to the IMPACT family.</text>
</comment>
<feature type="domain" description="RWD" evidence="7">
    <location>
        <begin position="15"/>
        <end position="114"/>
    </location>
</feature>
<keyword evidence="6" id="KW-0346">Stress response</keyword>
<dbReference type="Proteomes" id="UP000054359">
    <property type="component" value="Unassembled WGS sequence"/>
</dbReference>
<keyword evidence="4" id="KW-0678">Repressor</keyword>
<evidence type="ECO:0000256" key="5">
    <source>
        <dbReference type="ARBA" id="ARBA00022845"/>
    </source>
</evidence>
<dbReference type="InterPro" id="IPR016135">
    <property type="entry name" value="UBQ-conjugating_enzyme/RWD"/>
</dbReference>
<evidence type="ECO:0000256" key="6">
    <source>
        <dbReference type="ARBA" id="ARBA00023016"/>
    </source>
</evidence>
<dbReference type="PANTHER" id="PTHR16301">
    <property type="entry name" value="IMPACT-RELATED"/>
    <property type="match status" value="1"/>
</dbReference>
<sequence>MENESGATNESLQADEIQALSAIFSDEWLVEDDEQRVYSIKISNSSGNTVYFQVTLPENYPLDSPPIYQISAPWMKKNEKDLLYSELGEIYCCHAGESIIYLWIEKIREFITSETATATSDDAVNDISSMNDADVSLTTAMLQQVNNIEFDELPTIEHGEPIIDRKSVFQAHVARVVSTKQVKQVLDKLKENRKIAIATHNIYAYRIARGKTGTFIQDCEDDGETKAGSVLLHLLQILDVQDVLVVVSRWYGGIHLGPDRFKHISNAARILLSNLKLIKEKPESRTSRTQKT</sequence>
<dbReference type="GO" id="GO:0006446">
    <property type="term" value="P:regulation of translational initiation"/>
    <property type="evidence" value="ECO:0007669"/>
    <property type="project" value="TreeGrafter"/>
</dbReference>
<keyword evidence="5" id="KW-0810">Translation regulation</keyword>
<dbReference type="InterPro" id="IPR001498">
    <property type="entry name" value="Impact_N"/>
</dbReference>
<dbReference type="CDD" id="cd23821">
    <property type="entry name" value="RWD_IMPACT"/>
    <property type="match status" value="1"/>
</dbReference>
<dbReference type="Pfam" id="PF05773">
    <property type="entry name" value="RWD"/>
    <property type="match status" value="1"/>
</dbReference>
<comment type="subcellular location">
    <subcellularLocation>
        <location evidence="1">Cytoplasm</location>
    </subcellularLocation>
</comment>
<evidence type="ECO:0000256" key="3">
    <source>
        <dbReference type="ARBA" id="ARBA00022490"/>
    </source>
</evidence>
<dbReference type="SUPFAM" id="SSF54495">
    <property type="entry name" value="UBC-like"/>
    <property type="match status" value="1"/>
</dbReference>
<evidence type="ECO:0000313" key="9">
    <source>
        <dbReference type="Proteomes" id="UP000054359"/>
    </source>
</evidence>
<organism evidence="8 9">
    <name type="scientific">Stegodyphus mimosarum</name>
    <name type="common">African social velvet spider</name>
    <dbReference type="NCBI Taxonomy" id="407821"/>
    <lineage>
        <taxon>Eukaryota</taxon>
        <taxon>Metazoa</taxon>
        <taxon>Ecdysozoa</taxon>
        <taxon>Arthropoda</taxon>
        <taxon>Chelicerata</taxon>
        <taxon>Arachnida</taxon>
        <taxon>Araneae</taxon>
        <taxon>Araneomorphae</taxon>
        <taxon>Entelegynae</taxon>
        <taxon>Eresoidea</taxon>
        <taxon>Eresidae</taxon>
        <taxon>Stegodyphus</taxon>
    </lineage>
</organism>
<evidence type="ECO:0000256" key="1">
    <source>
        <dbReference type="ARBA" id="ARBA00004496"/>
    </source>
</evidence>
<dbReference type="SUPFAM" id="SSF54211">
    <property type="entry name" value="Ribosomal protein S5 domain 2-like"/>
    <property type="match status" value="1"/>
</dbReference>
<evidence type="ECO:0000256" key="4">
    <source>
        <dbReference type="ARBA" id="ARBA00022491"/>
    </source>
</evidence>
<keyword evidence="9" id="KW-1185">Reference proteome</keyword>
<evidence type="ECO:0000313" key="8">
    <source>
        <dbReference type="EMBL" id="KFM61569.1"/>
    </source>
</evidence>
<dbReference type="InterPro" id="IPR006575">
    <property type="entry name" value="RWD_dom"/>
</dbReference>
<feature type="non-terminal residue" evidence="8">
    <location>
        <position position="292"/>
    </location>
</feature>
<dbReference type="PANTHER" id="PTHR16301:SF25">
    <property type="entry name" value="PROTEIN IMPACT"/>
    <property type="match status" value="1"/>
</dbReference>
<protein>
    <submittedName>
        <fullName evidence="8">Protein IMPACT-A</fullName>
    </submittedName>
</protein>
<accession>A0A087T8Y0</accession>
<dbReference type="STRING" id="407821.A0A087T8Y0"/>
<dbReference type="InterPro" id="IPR036956">
    <property type="entry name" value="Impact_N_sf"/>
</dbReference>
<dbReference type="PROSITE" id="PS00910">
    <property type="entry name" value="UPF0029"/>
    <property type="match status" value="1"/>
</dbReference>
<dbReference type="SMART" id="SM00591">
    <property type="entry name" value="RWD"/>
    <property type="match status" value="1"/>
</dbReference>
<dbReference type="InterPro" id="IPR023582">
    <property type="entry name" value="Impact"/>
</dbReference>
<dbReference type="GO" id="GO:0005737">
    <property type="term" value="C:cytoplasm"/>
    <property type="evidence" value="ECO:0007669"/>
    <property type="project" value="UniProtKB-SubCell"/>
</dbReference>
<evidence type="ECO:0000259" key="7">
    <source>
        <dbReference type="PROSITE" id="PS50908"/>
    </source>
</evidence>
<dbReference type="PROSITE" id="PS50908">
    <property type="entry name" value="RWD"/>
    <property type="match status" value="1"/>
</dbReference>
<proteinExistence type="inferred from homology"/>
<dbReference type="Gene3D" id="3.30.230.30">
    <property type="entry name" value="Impact, N-terminal domain"/>
    <property type="match status" value="1"/>
</dbReference>
<dbReference type="OrthoDB" id="69641at2759"/>
<dbReference type="AlphaFoldDB" id="A0A087T8Y0"/>
<reference evidence="8 9" key="1">
    <citation type="submission" date="2013-11" db="EMBL/GenBank/DDBJ databases">
        <title>Genome sequencing of Stegodyphus mimosarum.</title>
        <authorList>
            <person name="Bechsgaard J."/>
        </authorList>
    </citation>
    <scope>NUCLEOTIDE SEQUENCE [LARGE SCALE GENOMIC DNA]</scope>
</reference>
<dbReference type="GO" id="GO:0140469">
    <property type="term" value="P:GCN2-mediated signaling"/>
    <property type="evidence" value="ECO:0007669"/>
    <property type="project" value="TreeGrafter"/>
</dbReference>
<gene>
    <name evidence="8" type="ORF">X975_11225</name>
</gene>
<dbReference type="Gene3D" id="3.10.110.10">
    <property type="entry name" value="Ubiquitin Conjugating Enzyme"/>
    <property type="match status" value="1"/>
</dbReference>
<name>A0A087T8Y0_STEMI</name>
<dbReference type="InterPro" id="IPR020568">
    <property type="entry name" value="Ribosomal_Su5_D2-typ_SF"/>
</dbReference>